<feature type="domain" description="F-box" evidence="1">
    <location>
        <begin position="16"/>
        <end position="51"/>
    </location>
</feature>
<proteinExistence type="predicted"/>
<name>A0A8T0R756_PANVG</name>
<dbReference type="CDD" id="cd22160">
    <property type="entry name" value="F-box_AtFBL13-like"/>
    <property type="match status" value="1"/>
</dbReference>
<evidence type="ECO:0000313" key="2">
    <source>
        <dbReference type="EMBL" id="KAG2581567.1"/>
    </source>
</evidence>
<dbReference type="SUPFAM" id="SSF52047">
    <property type="entry name" value="RNI-like"/>
    <property type="match status" value="1"/>
</dbReference>
<dbReference type="Gene3D" id="3.80.10.10">
    <property type="entry name" value="Ribonuclease Inhibitor"/>
    <property type="match status" value="1"/>
</dbReference>
<dbReference type="Pfam" id="PF00646">
    <property type="entry name" value="F-box"/>
    <property type="match status" value="1"/>
</dbReference>
<dbReference type="PANTHER" id="PTHR34223">
    <property type="entry name" value="OS11G0201299 PROTEIN"/>
    <property type="match status" value="1"/>
</dbReference>
<gene>
    <name evidence="2" type="ORF">PVAP13_6KG045100</name>
</gene>
<dbReference type="Gene3D" id="1.20.1280.50">
    <property type="match status" value="1"/>
</dbReference>
<dbReference type="EMBL" id="CM029047">
    <property type="protein sequence ID" value="KAG2581567.1"/>
    <property type="molecule type" value="Genomic_DNA"/>
</dbReference>
<dbReference type="InterPro" id="IPR036047">
    <property type="entry name" value="F-box-like_dom_sf"/>
</dbReference>
<dbReference type="OrthoDB" id="603691at2759"/>
<dbReference type="InterPro" id="IPR001810">
    <property type="entry name" value="F-box_dom"/>
</dbReference>
<reference evidence="2" key="1">
    <citation type="submission" date="2020-05" db="EMBL/GenBank/DDBJ databases">
        <title>WGS assembly of Panicum virgatum.</title>
        <authorList>
            <person name="Lovell J.T."/>
            <person name="Jenkins J."/>
            <person name="Shu S."/>
            <person name="Juenger T.E."/>
            <person name="Schmutz J."/>
        </authorList>
    </citation>
    <scope>NUCLEOTIDE SEQUENCE</scope>
    <source>
        <strain evidence="2">AP13</strain>
    </source>
</reference>
<comment type="caution">
    <text evidence="2">The sequence shown here is derived from an EMBL/GenBank/DDBJ whole genome shotgun (WGS) entry which is preliminary data.</text>
</comment>
<sequence>MALKISKAMGVVGDRISGLPDELLHCIMSFLPARDAVRTCVLLPRWHRLWVSTPQLNVDAEGFSYEDTFVKFVTTLLLRRGCTPLDSFWLCANRPGIYLYNIYNSANNWICHALRSNVQVLGIVEHWATGDEEEEDMEVVEDMMFKIDHYAFTSSYLKRLHLCCVSVSNRFTKQLFSGCPALEDLEMINCNIYTSEFSSGTLKNLTIDYVGLPPYERQGNKLDFVINMPSLVLLCLGSLLCEMPSLVGMQSLITASLSLDHPSVIFADACDILGALSNVKNMELLFPCDVAGKSSLQSDMQLCRVVFSNLTTLSLSDWCLHGNCEALFYFFEHSPNLEELTLKMRKQLGFRDHLNWFPIVAAGPETFNCDKLKKIEIICPKHDKRVSKLVAILFAKIISSPEISIKPF</sequence>
<dbReference type="PANTHER" id="PTHR34223:SF66">
    <property type="entry name" value="F-BOX DOMAIN-CONTAINING PROTEIN"/>
    <property type="match status" value="1"/>
</dbReference>
<evidence type="ECO:0000313" key="3">
    <source>
        <dbReference type="Proteomes" id="UP000823388"/>
    </source>
</evidence>
<dbReference type="InterPro" id="IPR053197">
    <property type="entry name" value="F-box_SCFL_complex_component"/>
</dbReference>
<dbReference type="InterPro" id="IPR032675">
    <property type="entry name" value="LRR_dom_sf"/>
</dbReference>
<keyword evidence="3" id="KW-1185">Reference proteome</keyword>
<dbReference type="AlphaFoldDB" id="A0A8T0R756"/>
<accession>A0A8T0R756</accession>
<dbReference type="InterPro" id="IPR053781">
    <property type="entry name" value="F-box_AtFBL13-like"/>
</dbReference>
<protein>
    <recommendedName>
        <fullName evidence="1">F-box domain-containing protein</fullName>
    </recommendedName>
</protein>
<dbReference type="SUPFAM" id="SSF81383">
    <property type="entry name" value="F-box domain"/>
    <property type="match status" value="1"/>
</dbReference>
<dbReference type="Proteomes" id="UP000823388">
    <property type="component" value="Chromosome 6K"/>
</dbReference>
<organism evidence="2 3">
    <name type="scientific">Panicum virgatum</name>
    <name type="common">Blackwell switchgrass</name>
    <dbReference type="NCBI Taxonomy" id="38727"/>
    <lineage>
        <taxon>Eukaryota</taxon>
        <taxon>Viridiplantae</taxon>
        <taxon>Streptophyta</taxon>
        <taxon>Embryophyta</taxon>
        <taxon>Tracheophyta</taxon>
        <taxon>Spermatophyta</taxon>
        <taxon>Magnoliopsida</taxon>
        <taxon>Liliopsida</taxon>
        <taxon>Poales</taxon>
        <taxon>Poaceae</taxon>
        <taxon>PACMAD clade</taxon>
        <taxon>Panicoideae</taxon>
        <taxon>Panicodae</taxon>
        <taxon>Paniceae</taxon>
        <taxon>Panicinae</taxon>
        <taxon>Panicum</taxon>
        <taxon>Panicum sect. Hiantes</taxon>
    </lineage>
</organism>
<evidence type="ECO:0000259" key="1">
    <source>
        <dbReference type="Pfam" id="PF00646"/>
    </source>
</evidence>